<dbReference type="EMBL" id="BSXT01019004">
    <property type="protein sequence ID" value="GMG17359.1"/>
    <property type="molecule type" value="Genomic_DNA"/>
</dbReference>
<dbReference type="Proteomes" id="UP001165121">
    <property type="component" value="Unassembled WGS sequence"/>
</dbReference>
<dbReference type="AlphaFoldDB" id="A0A9W6YP70"/>
<evidence type="ECO:0000313" key="2">
    <source>
        <dbReference type="Proteomes" id="UP001165121"/>
    </source>
</evidence>
<reference evidence="1" key="1">
    <citation type="submission" date="2023-04" db="EMBL/GenBank/DDBJ databases">
        <title>Phytophthora fragariaefolia NBRC 109709.</title>
        <authorList>
            <person name="Ichikawa N."/>
            <person name="Sato H."/>
            <person name="Tonouchi N."/>
        </authorList>
    </citation>
    <scope>NUCLEOTIDE SEQUENCE</scope>
    <source>
        <strain evidence="1">NBRC 109709</strain>
    </source>
</reference>
<gene>
    <name evidence="1" type="ORF">Pfra01_003012400</name>
</gene>
<organism evidence="1 2">
    <name type="scientific">Phytophthora fragariaefolia</name>
    <dbReference type="NCBI Taxonomy" id="1490495"/>
    <lineage>
        <taxon>Eukaryota</taxon>
        <taxon>Sar</taxon>
        <taxon>Stramenopiles</taxon>
        <taxon>Oomycota</taxon>
        <taxon>Peronosporomycetes</taxon>
        <taxon>Peronosporales</taxon>
        <taxon>Peronosporaceae</taxon>
        <taxon>Phytophthora</taxon>
    </lineage>
</organism>
<protein>
    <submittedName>
        <fullName evidence="1">Unnamed protein product</fullName>
    </submittedName>
</protein>
<sequence>MSGSVPRLTGDSVPAAIVMNRIHQRVGGTIPDFVRGGAMLVHLATQFGARASGMWTSSSQLDDSGYLWRGAILQRSKVREADREPGKLGGLEIRQGNEGKGKVWKAEVDSTTEYCTGHNSLYQN</sequence>
<proteinExistence type="predicted"/>
<keyword evidence="2" id="KW-1185">Reference proteome</keyword>
<evidence type="ECO:0000313" key="1">
    <source>
        <dbReference type="EMBL" id="GMG17359.1"/>
    </source>
</evidence>
<accession>A0A9W6YP70</accession>
<comment type="caution">
    <text evidence="1">The sequence shown here is derived from an EMBL/GenBank/DDBJ whole genome shotgun (WGS) entry which is preliminary data.</text>
</comment>
<name>A0A9W6YP70_9STRA</name>